<dbReference type="Proteomes" id="UP000019373">
    <property type="component" value="Unassembled WGS sequence"/>
</dbReference>
<keyword evidence="4" id="KW-0805">Transcription regulation</keyword>
<dbReference type="PANTHER" id="PTHR13581:SF5">
    <property type="entry name" value="MRG_MORF4L-BINDING PROTEIN"/>
    <property type="match status" value="1"/>
</dbReference>
<dbReference type="PANTHER" id="PTHR13581">
    <property type="entry name" value="MRG-BINDING PROTEIN"/>
    <property type="match status" value="1"/>
</dbReference>
<dbReference type="eggNOG" id="KOG4051">
    <property type="taxonomic scope" value="Eukaryota"/>
</dbReference>
<dbReference type="GeneID" id="19241277"/>
<keyword evidence="10" id="KW-1185">Reference proteome</keyword>
<dbReference type="OMA" id="TRIPNIW"/>
<dbReference type="GO" id="GO:0035267">
    <property type="term" value="C:NuA4 histone acetyltransferase complex"/>
    <property type="evidence" value="ECO:0007669"/>
    <property type="project" value="TreeGrafter"/>
</dbReference>
<dbReference type="GO" id="GO:0006357">
    <property type="term" value="P:regulation of transcription by RNA polymerase II"/>
    <property type="evidence" value="ECO:0007669"/>
    <property type="project" value="TreeGrafter"/>
</dbReference>
<protein>
    <recommendedName>
        <fullName evidence="11">Chromatin modification-related protein EAF7</fullName>
    </recommendedName>
</protein>
<comment type="function">
    <text evidence="7">Component of the NuA4 histone acetyltransferase complex which is involved in transcriptional activation of selected genes principally by acetylation of nucleosomal histone H4 and H2A. The NuA4 complex is also involved in DNA repair.</text>
</comment>
<dbReference type="HOGENOM" id="CLU_050564_2_0_1"/>
<keyword evidence="3" id="KW-0156">Chromatin regulator</keyword>
<dbReference type="GO" id="GO:0005634">
    <property type="term" value="C:nucleus"/>
    <property type="evidence" value="ECO:0007669"/>
    <property type="project" value="UniProtKB-SubCell"/>
</dbReference>
<dbReference type="InterPro" id="IPR012423">
    <property type="entry name" value="Eaf7/MRGBP"/>
</dbReference>
<feature type="region of interest" description="Disordered" evidence="8">
    <location>
        <begin position="1"/>
        <end position="24"/>
    </location>
</feature>
<evidence type="ECO:0000256" key="7">
    <source>
        <dbReference type="ARBA" id="ARBA00025178"/>
    </source>
</evidence>
<feature type="compositionally biased region" description="Low complexity" evidence="8">
    <location>
        <begin position="128"/>
        <end position="142"/>
    </location>
</feature>
<name>U1GDY7_ENDPU</name>
<comment type="subcellular location">
    <subcellularLocation>
        <location evidence="1">Nucleus</location>
    </subcellularLocation>
</comment>
<evidence type="ECO:0000256" key="3">
    <source>
        <dbReference type="ARBA" id="ARBA00022853"/>
    </source>
</evidence>
<keyword evidence="5" id="KW-0804">Transcription</keyword>
<comment type="similarity">
    <text evidence="2">Belongs to the EAF7 family.</text>
</comment>
<evidence type="ECO:0000313" key="10">
    <source>
        <dbReference type="Proteomes" id="UP000019373"/>
    </source>
</evidence>
<feature type="region of interest" description="Disordered" evidence="8">
    <location>
        <begin position="127"/>
        <end position="285"/>
    </location>
</feature>
<feature type="compositionally biased region" description="Basic residues" evidence="8">
    <location>
        <begin position="259"/>
        <end position="285"/>
    </location>
</feature>
<dbReference type="AlphaFoldDB" id="U1GDY7"/>
<keyword evidence="6" id="KW-0539">Nucleus</keyword>
<sequence length="285" mass="31211">MAPRKSAQADIDPPPTFSTPAPNHDEIVPEEVQKSLSRWTDEQEIALLKAIVRWKPVGQSLYFRLASTTDMRDDPGVHKHFRMIAIHNYMISQGVVSSGDQHTTIPGLWTKLGSLYNLPVLDEREDSLLNSSSEENGSSGELYRPRFPDHDSAQKFDGRLNLKGSKTPALDSRRESTIADTDEAGSSPAPGRRGARATRRGGRVSKLQQEIGSSHRTSKAASMTEDEPMEDAEQEEGEDGEGSETVDGDDAEDSTKTRSSARARGTPKGRGGRGRGGTRSRGRRK</sequence>
<feature type="compositionally biased region" description="Acidic residues" evidence="8">
    <location>
        <begin position="224"/>
        <end position="252"/>
    </location>
</feature>
<dbReference type="GO" id="GO:0006325">
    <property type="term" value="P:chromatin organization"/>
    <property type="evidence" value="ECO:0007669"/>
    <property type="project" value="UniProtKB-KW"/>
</dbReference>
<reference evidence="10" key="1">
    <citation type="journal article" date="2014" name="BMC Genomics">
        <title>Genome characteristics reveal the impact of lichenization on lichen-forming fungus Endocarpon pusillum Hedwig (Verrucariales, Ascomycota).</title>
        <authorList>
            <person name="Wang Y.-Y."/>
            <person name="Liu B."/>
            <person name="Zhang X.-Y."/>
            <person name="Zhou Q.-M."/>
            <person name="Zhang T."/>
            <person name="Li H."/>
            <person name="Yu Y.-F."/>
            <person name="Zhang X.-L."/>
            <person name="Hao X.-Y."/>
            <person name="Wang M."/>
            <person name="Wang L."/>
            <person name="Wei J.-C."/>
        </authorList>
    </citation>
    <scope>NUCLEOTIDE SEQUENCE [LARGE SCALE GENOMIC DNA]</scope>
    <source>
        <strain evidence="10">Z07020 / HMAS-L-300199</strain>
    </source>
</reference>
<organism evidence="9 10">
    <name type="scientific">Endocarpon pusillum (strain Z07020 / HMAS-L-300199)</name>
    <name type="common">Lichen-forming fungus</name>
    <dbReference type="NCBI Taxonomy" id="1263415"/>
    <lineage>
        <taxon>Eukaryota</taxon>
        <taxon>Fungi</taxon>
        <taxon>Dikarya</taxon>
        <taxon>Ascomycota</taxon>
        <taxon>Pezizomycotina</taxon>
        <taxon>Eurotiomycetes</taxon>
        <taxon>Chaetothyriomycetidae</taxon>
        <taxon>Verrucariales</taxon>
        <taxon>Verrucariaceae</taxon>
        <taxon>Endocarpon</taxon>
    </lineage>
</organism>
<feature type="compositionally biased region" description="Polar residues" evidence="8">
    <location>
        <begin position="206"/>
        <end position="221"/>
    </location>
</feature>
<evidence type="ECO:0008006" key="11">
    <source>
        <dbReference type="Google" id="ProtNLM"/>
    </source>
</evidence>
<feature type="compositionally biased region" description="Basic residues" evidence="8">
    <location>
        <begin position="193"/>
        <end position="203"/>
    </location>
</feature>
<proteinExistence type="inferred from homology"/>
<evidence type="ECO:0000256" key="4">
    <source>
        <dbReference type="ARBA" id="ARBA00023015"/>
    </source>
</evidence>
<accession>U1GDY7</accession>
<dbReference type="Pfam" id="PF07904">
    <property type="entry name" value="Eaf7"/>
    <property type="match status" value="1"/>
</dbReference>
<evidence type="ECO:0000256" key="2">
    <source>
        <dbReference type="ARBA" id="ARBA00007117"/>
    </source>
</evidence>
<dbReference type="EMBL" id="KE721344">
    <property type="protein sequence ID" value="ERF70293.1"/>
    <property type="molecule type" value="Genomic_DNA"/>
</dbReference>
<evidence type="ECO:0000256" key="5">
    <source>
        <dbReference type="ARBA" id="ARBA00023163"/>
    </source>
</evidence>
<evidence type="ECO:0000313" key="9">
    <source>
        <dbReference type="EMBL" id="ERF70293.1"/>
    </source>
</evidence>
<evidence type="ECO:0000256" key="8">
    <source>
        <dbReference type="SAM" id="MobiDB-lite"/>
    </source>
</evidence>
<feature type="compositionally biased region" description="Basic and acidic residues" evidence="8">
    <location>
        <begin position="143"/>
        <end position="160"/>
    </location>
</feature>
<dbReference type="OrthoDB" id="5595141at2759"/>
<evidence type="ECO:0000256" key="6">
    <source>
        <dbReference type="ARBA" id="ARBA00023242"/>
    </source>
</evidence>
<dbReference type="RefSeq" id="XP_007804055.1">
    <property type="nucleotide sequence ID" value="XM_007805864.1"/>
</dbReference>
<evidence type="ECO:0000256" key="1">
    <source>
        <dbReference type="ARBA" id="ARBA00004123"/>
    </source>
</evidence>
<gene>
    <name evidence="9" type="ORF">EPUS_06334</name>
</gene>